<dbReference type="Proteomes" id="UP000887574">
    <property type="component" value="Unplaced"/>
</dbReference>
<evidence type="ECO:0000313" key="2">
    <source>
        <dbReference type="WBParaSite" id="jg11004"/>
    </source>
</evidence>
<protein>
    <submittedName>
        <fullName evidence="2">Uncharacterized protein</fullName>
    </submittedName>
</protein>
<dbReference type="AlphaFoldDB" id="A0A915CNZ6"/>
<proteinExistence type="predicted"/>
<accession>A0A915CNZ6</accession>
<name>A0A915CNZ6_9BILA</name>
<organism evidence="1 2">
    <name type="scientific">Ditylenchus dipsaci</name>
    <dbReference type="NCBI Taxonomy" id="166011"/>
    <lineage>
        <taxon>Eukaryota</taxon>
        <taxon>Metazoa</taxon>
        <taxon>Ecdysozoa</taxon>
        <taxon>Nematoda</taxon>
        <taxon>Chromadorea</taxon>
        <taxon>Rhabditida</taxon>
        <taxon>Tylenchina</taxon>
        <taxon>Tylenchomorpha</taxon>
        <taxon>Sphaerularioidea</taxon>
        <taxon>Anguinidae</taxon>
        <taxon>Anguininae</taxon>
        <taxon>Ditylenchus</taxon>
    </lineage>
</organism>
<dbReference type="WBParaSite" id="jg11004">
    <property type="protein sequence ID" value="jg11004"/>
    <property type="gene ID" value="jg11004"/>
</dbReference>
<reference evidence="2" key="1">
    <citation type="submission" date="2022-11" db="UniProtKB">
        <authorList>
            <consortium name="WormBaseParasite"/>
        </authorList>
    </citation>
    <scope>IDENTIFICATION</scope>
</reference>
<keyword evidence="1" id="KW-1185">Reference proteome</keyword>
<evidence type="ECO:0000313" key="1">
    <source>
        <dbReference type="Proteomes" id="UP000887574"/>
    </source>
</evidence>
<sequence length="76" mass="8745">MPKIPESVHNSLSSLNSSIASSLRVLLTGSRQKNEHQHDYIEILEVTIICSKPEKRQLATKSTRWLPNEQFQSTRR</sequence>